<organism evidence="1 2">
    <name type="scientific">Wuchereria bancrofti</name>
    <dbReference type="NCBI Taxonomy" id="6293"/>
    <lineage>
        <taxon>Eukaryota</taxon>
        <taxon>Metazoa</taxon>
        <taxon>Ecdysozoa</taxon>
        <taxon>Nematoda</taxon>
        <taxon>Chromadorea</taxon>
        <taxon>Rhabditida</taxon>
        <taxon>Spirurina</taxon>
        <taxon>Spiruromorpha</taxon>
        <taxon>Filarioidea</taxon>
        <taxon>Onchocercidae</taxon>
        <taxon>Wuchereria</taxon>
    </lineage>
</organism>
<dbReference type="EMBL" id="ADBV01009494">
    <property type="protein sequence ID" value="EJW76153.1"/>
    <property type="molecule type" value="Genomic_DNA"/>
</dbReference>
<name>J9E1Y8_WUCBA</name>
<reference evidence="2" key="1">
    <citation type="submission" date="2012-08" db="EMBL/GenBank/DDBJ databases">
        <title>The Genome Sequence of Wuchereria bancrofti.</title>
        <authorList>
            <person name="Nutman T.B."/>
            <person name="Fink D.L."/>
            <person name="Russ C."/>
            <person name="Young S."/>
            <person name="Zeng Q."/>
            <person name="Koehrsen M."/>
            <person name="Alvarado L."/>
            <person name="Berlin A."/>
            <person name="Chapman S.B."/>
            <person name="Chen Z."/>
            <person name="Freedman E."/>
            <person name="Gellesch M."/>
            <person name="Goldberg J."/>
            <person name="Griggs A."/>
            <person name="Gujja S."/>
            <person name="Heilman E.R."/>
            <person name="Heiman D."/>
            <person name="Hepburn T."/>
            <person name="Howarth C."/>
            <person name="Jen D."/>
            <person name="Larson L."/>
            <person name="Lewis B."/>
            <person name="Mehta T."/>
            <person name="Park D."/>
            <person name="Pearson M."/>
            <person name="Roberts A."/>
            <person name="Saif S."/>
            <person name="Shea T."/>
            <person name="Shenoy N."/>
            <person name="Sisk P."/>
            <person name="Stolte C."/>
            <person name="Sykes S."/>
            <person name="Walk T."/>
            <person name="White J."/>
            <person name="Yandava C."/>
            <person name="Haas B."/>
            <person name="Henn M.R."/>
            <person name="Nusbaum C."/>
            <person name="Birren B."/>
        </authorList>
    </citation>
    <scope>NUCLEOTIDE SEQUENCE [LARGE SCALE GENOMIC DNA]</scope>
    <source>
        <strain evidence="2">NA</strain>
    </source>
</reference>
<comment type="caution">
    <text evidence="1">The sequence shown here is derived from an EMBL/GenBank/DDBJ whole genome shotgun (WGS) entry which is preliminary data.</text>
</comment>
<dbReference type="Proteomes" id="UP000004810">
    <property type="component" value="Unassembled WGS sequence"/>
</dbReference>
<gene>
    <name evidence="1" type="ORF">WUBG_12938</name>
</gene>
<proteinExistence type="predicted"/>
<sequence>MFFSQSRHLPLPEGHILHLLLRHRETEGVIDQNYAFGIERHYNHQKYIAKKRLVNSNKMGLLTTKCDRTNESNLQNLQRISPQSLSRVACRPPHCGGLYHKYLKPLFWDPITSRNDRMSRKERKERFMKEVGTVDSTINVQNAQIETSLQQTELQLSLKNLQQKETSRLRLDRGYLQQQDQVNNAPAPSLSTTEIKTPRGWQRTFLHVSCKTSRLDRFAPQFVEAVSAQVWITEPLQRTAPLRQTLPPKPSNITFGNGFLLIHLRKLLVSNVFGDRK</sequence>
<accession>J9E1Y8</accession>
<evidence type="ECO:0000313" key="2">
    <source>
        <dbReference type="Proteomes" id="UP000004810"/>
    </source>
</evidence>
<evidence type="ECO:0000313" key="1">
    <source>
        <dbReference type="EMBL" id="EJW76153.1"/>
    </source>
</evidence>
<dbReference type="AlphaFoldDB" id="J9E1Y8"/>
<protein>
    <submittedName>
        <fullName evidence="1">Uncharacterized protein</fullName>
    </submittedName>
</protein>